<dbReference type="AlphaFoldDB" id="A0A9X7VUI3"/>
<feature type="binding site" evidence="9">
    <location>
        <position position="155"/>
    </location>
    <ligand>
        <name>Zn(2+)</name>
        <dbReference type="ChEBI" id="CHEBI:29105"/>
    </ligand>
</feature>
<dbReference type="PANTHER" id="PTHR36447">
    <property type="entry name" value="BETA-GALACTOSIDASE GANA"/>
    <property type="match status" value="1"/>
</dbReference>
<evidence type="ECO:0000256" key="4">
    <source>
        <dbReference type="ARBA" id="ARBA00022801"/>
    </source>
</evidence>
<dbReference type="CDD" id="cd03143">
    <property type="entry name" value="A4_beta-galactosidase_middle_domain"/>
    <property type="match status" value="1"/>
</dbReference>
<dbReference type="GO" id="GO:0046872">
    <property type="term" value="F:metal ion binding"/>
    <property type="evidence" value="ECO:0007669"/>
    <property type="project" value="UniProtKB-KW"/>
</dbReference>
<organism evidence="13 14">
    <name type="scientific">Alicyclobacillus mengziensis</name>
    <dbReference type="NCBI Taxonomy" id="2931921"/>
    <lineage>
        <taxon>Bacteria</taxon>
        <taxon>Bacillati</taxon>
        <taxon>Bacillota</taxon>
        <taxon>Bacilli</taxon>
        <taxon>Bacillales</taxon>
        <taxon>Alicyclobacillaceae</taxon>
        <taxon>Alicyclobacillus</taxon>
    </lineage>
</organism>
<dbReference type="EMBL" id="CP071182">
    <property type="protein sequence ID" value="QSO45418.1"/>
    <property type="molecule type" value="Genomic_DNA"/>
</dbReference>
<dbReference type="RefSeq" id="WP_206654786.1">
    <property type="nucleotide sequence ID" value="NZ_CP071182.1"/>
</dbReference>
<evidence type="ECO:0000259" key="11">
    <source>
        <dbReference type="Pfam" id="PF08532"/>
    </source>
</evidence>
<dbReference type="GO" id="GO:0004565">
    <property type="term" value="F:beta-galactosidase activity"/>
    <property type="evidence" value="ECO:0007669"/>
    <property type="project" value="UniProtKB-EC"/>
</dbReference>
<feature type="active site" description="Proton donor" evidence="7">
    <location>
        <position position="150"/>
    </location>
</feature>
<evidence type="ECO:0000313" key="14">
    <source>
        <dbReference type="Proteomes" id="UP000663505"/>
    </source>
</evidence>
<evidence type="ECO:0000313" key="13">
    <source>
        <dbReference type="EMBL" id="QSO45418.1"/>
    </source>
</evidence>
<dbReference type="Gene3D" id="2.60.40.1180">
    <property type="entry name" value="Golgi alpha-mannosidase II"/>
    <property type="match status" value="1"/>
</dbReference>
<dbReference type="Proteomes" id="UP000663505">
    <property type="component" value="Chromosome"/>
</dbReference>
<evidence type="ECO:0000256" key="5">
    <source>
        <dbReference type="ARBA" id="ARBA00023295"/>
    </source>
</evidence>
<dbReference type="EC" id="3.2.1.23" evidence="3 6"/>
<keyword evidence="4 6" id="KW-0378">Hydrolase</keyword>
<dbReference type="Pfam" id="PF02449">
    <property type="entry name" value="Glyco_hydro_42"/>
    <property type="match status" value="1"/>
</dbReference>
<reference evidence="13 14" key="1">
    <citation type="submission" date="2021-02" db="EMBL/GenBank/DDBJ databases">
        <title>Alicyclobacillus curvatus sp. nov. and Alicyclobacillus mengziensis sp. nov., two acidophilic bacteria isolated from acid mine drainage.</title>
        <authorList>
            <person name="Huang Y."/>
        </authorList>
    </citation>
    <scope>NUCLEOTIDE SEQUENCE [LARGE SCALE GENOMIC DNA]</scope>
    <source>
        <strain evidence="13 14">S30H14</strain>
    </source>
</reference>
<dbReference type="PIRSF" id="PIRSF001084">
    <property type="entry name" value="B-galactosidase"/>
    <property type="match status" value="1"/>
</dbReference>
<evidence type="ECO:0000256" key="1">
    <source>
        <dbReference type="ARBA" id="ARBA00001412"/>
    </source>
</evidence>
<dbReference type="GO" id="GO:0006012">
    <property type="term" value="P:galactose metabolic process"/>
    <property type="evidence" value="ECO:0007669"/>
    <property type="project" value="InterPro"/>
</dbReference>
<evidence type="ECO:0000256" key="2">
    <source>
        <dbReference type="ARBA" id="ARBA00005940"/>
    </source>
</evidence>
<evidence type="ECO:0000259" key="12">
    <source>
        <dbReference type="Pfam" id="PF08533"/>
    </source>
</evidence>
<dbReference type="InterPro" id="IPR013529">
    <property type="entry name" value="Glyco_hydro_42_N"/>
</dbReference>
<dbReference type="InterPro" id="IPR017853">
    <property type="entry name" value="GH"/>
</dbReference>
<name>A0A9X7VUI3_9BACL</name>
<dbReference type="KEGG" id="afx:JZ786_12530"/>
<dbReference type="GO" id="GO:0009341">
    <property type="term" value="C:beta-galactosidase complex"/>
    <property type="evidence" value="ECO:0007669"/>
    <property type="project" value="InterPro"/>
</dbReference>
<feature type="binding site" evidence="9">
    <location>
        <position position="160"/>
    </location>
    <ligand>
        <name>Zn(2+)</name>
        <dbReference type="ChEBI" id="CHEBI:29105"/>
    </ligand>
</feature>
<feature type="binding site" evidence="9">
    <location>
        <position position="157"/>
    </location>
    <ligand>
        <name>Zn(2+)</name>
        <dbReference type="ChEBI" id="CHEBI:29105"/>
    </ligand>
</feature>
<feature type="active site" description="Nucleophile" evidence="7">
    <location>
        <position position="310"/>
    </location>
</feature>
<feature type="binding site" evidence="9">
    <location>
        <position position="115"/>
    </location>
    <ligand>
        <name>Zn(2+)</name>
        <dbReference type="ChEBI" id="CHEBI:29105"/>
    </ligand>
</feature>
<evidence type="ECO:0000256" key="8">
    <source>
        <dbReference type="PIRSR" id="PIRSR001084-2"/>
    </source>
</evidence>
<feature type="domain" description="Glycoside hydrolase family 42 N-terminal" evidence="10">
    <location>
        <begin position="14"/>
        <end position="389"/>
    </location>
</feature>
<evidence type="ECO:0000256" key="3">
    <source>
        <dbReference type="ARBA" id="ARBA00012756"/>
    </source>
</evidence>
<dbReference type="PANTHER" id="PTHR36447:SF1">
    <property type="entry name" value="BETA-GALACTOSIDASE GANA"/>
    <property type="match status" value="1"/>
</dbReference>
<keyword evidence="5 6" id="KW-0326">Glycosidase</keyword>
<comment type="catalytic activity">
    <reaction evidence="1 6">
        <text>Hydrolysis of terminal non-reducing beta-D-galactose residues in beta-D-galactosides.</text>
        <dbReference type="EC" id="3.2.1.23"/>
    </reaction>
</comment>
<dbReference type="SUPFAM" id="SSF51445">
    <property type="entry name" value="(Trans)glycosidases"/>
    <property type="match status" value="1"/>
</dbReference>
<dbReference type="InterPro" id="IPR003476">
    <property type="entry name" value="Glyco_hydro_42"/>
</dbReference>
<feature type="domain" description="Beta-galactosidase C-terminal" evidence="12">
    <location>
        <begin position="620"/>
        <end position="677"/>
    </location>
</feature>
<feature type="binding site" evidence="8">
    <location>
        <position position="149"/>
    </location>
    <ligand>
        <name>substrate</name>
    </ligand>
</feature>
<feature type="domain" description="Beta-galactosidase trimerisation" evidence="11">
    <location>
        <begin position="400"/>
        <end position="610"/>
    </location>
</feature>
<dbReference type="Gene3D" id="3.40.50.880">
    <property type="match status" value="1"/>
</dbReference>
<keyword evidence="14" id="KW-1185">Reference proteome</keyword>
<dbReference type="InterPro" id="IPR013780">
    <property type="entry name" value="Glyco_hydro_b"/>
</dbReference>
<keyword evidence="9" id="KW-0862">Zinc</keyword>
<evidence type="ECO:0000256" key="7">
    <source>
        <dbReference type="PIRSR" id="PIRSR001084-1"/>
    </source>
</evidence>
<dbReference type="InterPro" id="IPR013738">
    <property type="entry name" value="Beta_galactosidase_Trimer"/>
</dbReference>
<proteinExistence type="inferred from homology"/>
<dbReference type="SUPFAM" id="SSF52317">
    <property type="entry name" value="Class I glutamine amidotransferase-like"/>
    <property type="match status" value="1"/>
</dbReference>
<dbReference type="InterPro" id="IPR029062">
    <property type="entry name" value="Class_I_gatase-like"/>
</dbReference>
<sequence>MAKLVQSKIAYGGDYNPEQWPRDVWDEDVRMFELANIDIATVGVFSWVKYQPNEETYTFEWMDEVLNYLSNHGIRASLATGTAAHPAWMAKKYPDILRVDFTGRKHTFGQRHNSCPNSPTYRKFSAALAEKLAERYKDHPALAVWHISNEYGGACYCENCAREFRVWLEGRYHTIDRLNEVWNTSFWGHTFTHWDEVVPPNLLSEHMSELQPTKTAFQGISLDYSRFMSDSMLACYRLEYDAIRKHTPDIPITTNLMGTFKPLDYFEWAKHMDIVSWDNYPSYDTPPYQVAFRHDLMRGLKHGQSFMLMEQTPSQQNWQPYNSLKRPGVMRLQSYQAVAHGADTVMFFQLRRSRGACEKFHGAVIEHVGHEHTRVFQEVAQLGHELKQLGHQLLEARTLARVGILFDWANWWAVEYSSGPSVDLKYVNEVTKYYEALYSEHIAVDVIGKETDFSQYDIVIAPVLYIVSGQDAAKIRKYVKNGGKFITTFFSGIVDEHDLVHLGGYPGPLRDVLGIWSEEIDALPPNKHNQIVISHADGRLQGSYDCFMLYDRIHCEGAEVLAVYGQDFYRGEPVLTRNHFGQGIAYYVASSPDDRFLRDFLRSICAESGVESLIEASDHVESTIRQKDGQAYLMVLNHSSDPQVVRPLVGQGMDVLTGTFLGGSFVAEPYGVYILRLENS</sequence>
<accession>A0A9X7VUI3</accession>
<feature type="binding site" evidence="8">
    <location>
        <position position="318"/>
    </location>
    <ligand>
        <name>substrate</name>
    </ligand>
</feature>
<feature type="binding site" evidence="8">
    <location>
        <position position="111"/>
    </location>
    <ligand>
        <name>substrate</name>
    </ligand>
</feature>
<keyword evidence="9" id="KW-0479">Metal-binding</keyword>
<evidence type="ECO:0000256" key="6">
    <source>
        <dbReference type="PIRNR" id="PIRNR001084"/>
    </source>
</evidence>
<evidence type="ECO:0000256" key="9">
    <source>
        <dbReference type="PIRSR" id="PIRSR001084-3"/>
    </source>
</evidence>
<protein>
    <recommendedName>
        <fullName evidence="3 6">Beta-galactosidase</fullName>
        <shortName evidence="6">Beta-gal</shortName>
        <ecNumber evidence="3 6">3.2.1.23</ecNumber>
    </recommendedName>
</protein>
<gene>
    <name evidence="13" type="ORF">JZ786_12530</name>
</gene>
<comment type="similarity">
    <text evidence="2 6">Belongs to the glycosyl hydrolase 42 family.</text>
</comment>
<dbReference type="Pfam" id="PF08532">
    <property type="entry name" value="Glyco_hydro_42M"/>
    <property type="match status" value="1"/>
</dbReference>
<dbReference type="Gene3D" id="3.20.20.80">
    <property type="entry name" value="Glycosidases"/>
    <property type="match status" value="1"/>
</dbReference>
<evidence type="ECO:0000259" key="10">
    <source>
        <dbReference type="Pfam" id="PF02449"/>
    </source>
</evidence>
<dbReference type="Pfam" id="PF08533">
    <property type="entry name" value="Glyco_hydro_42C"/>
    <property type="match status" value="1"/>
</dbReference>
<dbReference type="InterPro" id="IPR013739">
    <property type="entry name" value="Beta_galactosidase_C"/>
</dbReference>